<evidence type="ECO:0000313" key="1">
    <source>
        <dbReference type="EMBL" id="QPH85833.1"/>
    </source>
</evidence>
<dbReference type="EMBL" id="CP049272">
    <property type="protein sequence ID" value="QPH85833.1"/>
    <property type="molecule type" value="Genomic_DNA"/>
</dbReference>
<reference evidence="1 2" key="1">
    <citation type="journal article" date="2018" name="Emerg. Microbes Infect.">
        <title>Genomic analysis of oral Campylobacter concisus strains identified a potential bacterial molecular marker associated with active Crohn's disease.</title>
        <authorList>
            <person name="Liu F."/>
            <person name="Ma R."/>
            <person name="Tay C.Y.A."/>
            <person name="Octavia S."/>
            <person name="Lan R."/>
            <person name="Chung H.K.L."/>
            <person name="Riordan S.M."/>
            <person name="Grimm M.C."/>
            <person name="Leong R.W."/>
            <person name="Tanaka M.M."/>
            <person name="Connor S."/>
            <person name="Zhang L."/>
        </authorList>
    </citation>
    <scope>NUCLEOTIDE SEQUENCE [LARGE SCALE GENOMIC DNA]</scope>
    <source>
        <strain evidence="1 2">P27CDO-S2</strain>
    </source>
</reference>
<sequence>MAKEAGVVKFISGKAVAIDQNGNERELKVGDILYMGESIKTSDAADKITIVSNNGKEITIVGNDTLALNQSTIGAEGLADVSDLQNAILNGGDLTKLEETAAGGNTAAGGGDGVSLGDAKFAEGGHYSNINATYRNLSDTNRAFASYDSSISGYNGGDDL</sequence>
<gene>
    <name evidence="1" type="ORF">CVT17_02075</name>
</gene>
<dbReference type="RefSeq" id="WP_107858575.1">
    <property type="nucleotide sequence ID" value="NZ_CP049272.1"/>
</dbReference>
<accession>A0AAE7P2U9</accession>
<proteinExistence type="predicted"/>
<dbReference type="AlphaFoldDB" id="A0AAE7P2U9"/>
<dbReference type="InterPro" id="IPR047777">
    <property type="entry name" value="LapA-like_RM"/>
</dbReference>
<name>A0AAE7P2U9_9BACT</name>
<evidence type="ECO:0000313" key="2">
    <source>
        <dbReference type="Proteomes" id="UP000594513"/>
    </source>
</evidence>
<organism evidence="1 2">
    <name type="scientific">Campylobacter concisus</name>
    <dbReference type="NCBI Taxonomy" id="199"/>
    <lineage>
        <taxon>Bacteria</taxon>
        <taxon>Pseudomonadati</taxon>
        <taxon>Campylobacterota</taxon>
        <taxon>Epsilonproteobacteria</taxon>
        <taxon>Campylobacterales</taxon>
        <taxon>Campylobacteraceae</taxon>
        <taxon>Campylobacter</taxon>
    </lineage>
</organism>
<dbReference type="NCBIfam" id="NF033682">
    <property type="entry name" value="retention_LapA"/>
    <property type="match status" value="1"/>
</dbReference>
<dbReference type="Proteomes" id="UP000594513">
    <property type="component" value="Chromosome"/>
</dbReference>
<protein>
    <submittedName>
        <fullName evidence="1">Retention module-containing protein</fullName>
    </submittedName>
</protein>